<evidence type="ECO:0000313" key="4">
    <source>
        <dbReference type="Proteomes" id="UP000006316"/>
    </source>
</evidence>
<feature type="domain" description="Glycosyl transferase family 1" evidence="2">
    <location>
        <begin position="197"/>
        <end position="356"/>
    </location>
</feature>
<dbReference type="Pfam" id="PF00534">
    <property type="entry name" value="Glycos_transf_1"/>
    <property type="match status" value="1"/>
</dbReference>
<dbReference type="PANTHER" id="PTHR46401:SF2">
    <property type="entry name" value="GLYCOSYLTRANSFERASE WBBK-RELATED"/>
    <property type="match status" value="1"/>
</dbReference>
<dbReference type="GO" id="GO:0016757">
    <property type="term" value="F:glycosyltransferase activity"/>
    <property type="evidence" value="ECO:0007669"/>
    <property type="project" value="InterPro"/>
</dbReference>
<name>K6DZY0_9BACI</name>
<dbReference type="InterPro" id="IPR001296">
    <property type="entry name" value="Glyco_trans_1"/>
</dbReference>
<dbReference type="PANTHER" id="PTHR46401">
    <property type="entry name" value="GLYCOSYLTRANSFERASE WBBK-RELATED"/>
    <property type="match status" value="1"/>
</dbReference>
<evidence type="ECO:0000259" key="2">
    <source>
        <dbReference type="Pfam" id="PF00534"/>
    </source>
</evidence>
<dbReference type="EMBL" id="AJLS01000115">
    <property type="protein sequence ID" value="EKN66456.1"/>
    <property type="molecule type" value="Genomic_DNA"/>
</dbReference>
<dbReference type="GO" id="GO:0009103">
    <property type="term" value="P:lipopolysaccharide biosynthetic process"/>
    <property type="evidence" value="ECO:0007669"/>
    <property type="project" value="TreeGrafter"/>
</dbReference>
<gene>
    <name evidence="3" type="ORF">BABA_15142</name>
</gene>
<protein>
    <submittedName>
        <fullName evidence="3">Group 1 glycosyl transferase</fullName>
    </submittedName>
</protein>
<dbReference type="STRING" id="1117379.BABA_15142"/>
<dbReference type="PATRIC" id="fig|1117379.3.peg.3127"/>
<dbReference type="OrthoDB" id="9797829at2"/>
<organism evidence="3 4">
    <name type="scientific">Neobacillus bataviensis LMG 21833</name>
    <dbReference type="NCBI Taxonomy" id="1117379"/>
    <lineage>
        <taxon>Bacteria</taxon>
        <taxon>Bacillati</taxon>
        <taxon>Bacillota</taxon>
        <taxon>Bacilli</taxon>
        <taxon>Bacillales</taxon>
        <taxon>Bacillaceae</taxon>
        <taxon>Neobacillus</taxon>
    </lineage>
</organism>
<evidence type="ECO:0000313" key="3">
    <source>
        <dbReference type="EMBL" id="EKN66456.1"/>
    </source>
</evidence>
<evidence type="ECO:0000256" key="1">
    <source>
        <dbReference type="ARBA" id="ARBA00022679"/>
    </source>
</evidence>
<accession>K6DZY0</accession>
<comment type="caution">
    <text evidence="3">The sequence shown here is derived from an EMBL/GenBank/DDBJ whole genome shotgun (WGS) entry which is preliminary data.</text>
</comment>
<dbReference type="Gene3D" id="3.40.50.2000">
    <property type="entry name" value="Glycogen Phosphorylase B"/>
    <property type="match status" value="2"/>
</dbReference>
<keyword evidence="1 3" id="KW-0808">Transferase</keyword>
<dbReference type="SUPFAM" id="SSF53756">
    <property type="entry name" value="UDP-Glycosyltransferase/glycogen phosphorylase"/>
    <property type="match status" value="1"/>
</dbReference>
<proteinExistence type="predicted"/>
<keyword evidence="4" id="KW-1185">Reference proteome</keyword>
<dbReference type="CDD" id="cd03809">
    <property type="entry name" value="GT4_MtfB-like"/>
    <property type="match status" value="1"/>
</dbReference>
<dbReference type="RefSeq" id="WP_007086024.1">
    <property type="nucleotide sequence ID" value="NZ_AJLS01000115.1"/>
</dbReference>
<dbReference type="eggNOG" id="COG0438">
    <property type="taxonomic scope" value="Bacteria"/>
</dbReference>
<dbReference type="AlphaFoldDB" id="K6DZY0"/>
<reference evidence="3 4" key="1">
    <citation type="journal article" date="2012" name="Front. Microbiol.">
        <title>Redundancy and modularity in membrane-associated dissimilatory nitrate reduction in Bacillus.</title>
        <authorList>
            <person name="Heylen K."/>
            <person name="Keltjens J."/>
        </authorList>
    </citation>
    <scope>NUCLEOTIDE SEQUENCE [LARGE SCALE GENOMIC DNA]</scope>
    <source>
        <strain evidence="4">LMG 21833T</strain>
    </source>
</reference>
<sequence>MTLGIDARLINGNRRGMGNVLYHTLKHFKNYYQEKVYLFFDKDVENELQIELEKLGYEILVINNKNYILWEQIVLRFRLPKDIKKVWFPFNTGTVLLGKQKILTLHDVMFMKSKDILPYSKSMYQLLGRFYRKLIAPIIARESEQVVTISGAAKEDIISEIPKLDTGKIQVVYNGCNKSINDLRMNDWKIFKDKSGVADEFFFCLGALDPRKNTLYTIDAFYTFTKKHSLDHLQLVIGGISNWKESIFFNRVKELQIEDQVLFLDFLPQEYLDLLYYNAKLFLFLTYYEGFGLPILESMAFGTPVVTTNVTSMPEIAGNAAVKTSHDNLEVTVQDIEDIYFNKKIYNDFVEKGKERVKAFTWENTAKQMAELIIK</sequence>
<dbReference type="Proteomes" id="UP000006316">
    <property type="component" value="Unassembled WGS sequence"/>
</dbReference>